<keyword evidence="3" id="KW-0067">ATP-binding</keyword>
<dbReference type="GO" id="GO:0005524">
    <property type="term" value="F:ATP binding"/>
    <property type="evidence" value="ECO:0007669"/>
    <property type="project" value="UniProtKB-KW"/>
</dbReference>
<evidence type="ECO:0000256" key="3">
    <source>
        <dbReference type="HAMAP-Rule" id="MF_01539"/>
    </source>
</evidence>
<feature type="binding site" evidence="3">
    <location>
        <position position="102"/>
    </location>
    <ligand>
        <name>ATP</name>
        <dbReference type="ChEBI" id="CHEBI:30616"/>
    </ligand>
</feature>
<dbReference type="Pfam" id="PF05636">
    <property type="entry name" value="HIGH_NTase1"/>
    <property type="match status" value="1"/>
</dbReference>
<dbReference type="OrthoDB" id="9769796at2"/>
<comment type="caution">
    <text evidence="3">Lacks conserved residue(s) required for the propagation of feature annotation.</text>
</comment>
<evidence type="ECO:0000313" key="4">
    <source>
        <dbReference type="EMBL" id="AMB99651.1"/>
    </source>
</evidence>
<evidence type="ECO:0000256" key="1">
    <source>
        <dbReference type="ARBA" id="ARBA00022598"/>
    </source>
</evidence>
<feature type="binding site" evidence="3">
    <location>
        <position position="165"/>
    </location>
    <ligand>
        <name>ATP</name>
        <dbReference type="ChEBI" id="CHEBI:30616"/>
    </ligand>
</feature>
<keyword evidence="3" id="KW-0547">Nucleotide-binding</keyword>
<dbReference type="KEGG" id="auh:AWM75_06505"/>
<dbReference type="EMBL" id="CP014163">
    <property type="protein sequence ID" value="AMB99651.1"/>
    <property type="molecule type" value="Genomic_DNA"/>
</dbReference>
<dbReference type="InterPro" id="IPR008513">
    <property type="entry name" value="tRNA(Met)_cyd_acetate_ligase"/>
</dbReference>
<keyword evidence="3" id="KW-0694">RNA-binding</keyword>
<feature type="binding site" evidence="3">
    <location>
        <position position="190"/>
    </location>
    <ligand>
        <name>ATP</name>
        <dbReference type="ChEBI" id="CHEBI:30616"/>
    </ligand>
</feature>
<dbReference type="Proteomes" id="UP000062260">
    <property type="component" value="Chromosome"/>
</dbReference>
<accession>A0A109RH60</accession>
<dbReference type="AlphaFoldDB" id="A0A109RH60"/>
<protein>
    <recommendedName>
        <fullName evidence="3">tRNA(Met) cytidine acetate ligase</fullName>
        <ecNumber evidence="3">6.3.4.-</ecNumber>
    </recommendedName>
</protein>
<gene>
    <name evidence="3" type="primary">tmcAL</name>
    <name evidence="4" type="ORF">AWM75_06505</name>
</gene>
<feature type="binding site" evidence="3">
    <location>
        <begin position="8"/>
        <end position="21"/>
    </location>
    <ligand>
        <name>ATP</name>
        <dbReference type="ChEBI" id="CHEBI:30616"/>
    </ligand>
</feature>
<keyword evidence="1 3" id="KW-0436">Ligase</keyword>
<keyword evidence="3" id="KW-0820">tRNA-binding</keyword>
<sequence length="403" mass="45664">MIRVSGTIAEWNPFHNGHSYFISKARQQMTGQVLVAVMSGNYTQRGELAITHKYWRAQAGLRAGVDLVVELPVWLASQSADYFAQAAVEILASLGASELLFGTENQDFSHYQYLTEWLIAHPQSLNQGRPASQSYAMNEVQSLYQLVHNHRDLQGLEINFEGKANNLLAFAYAKANARLSHPMRLTNIWRRQAQHGDVKLASDHDISSGTAIRQALVDVPFDQGRAILSRYASPEMLKAYETGQIGPDLAAYYQDVNYLLTMQPDQLQAQLALYHPDSYQRLRHTAGQASSLAELLALSQHRSLSQVALQRQLLMLALQVTKDELTKLRQQPTPILILAASQAGRQLLKQLKKQENQPKLISRAGRDYYKSWPLIDRSERYYYKKLGLDNHDMMTRPPIFTKD</sequence>
<evidence type="ECO:0000313" key="5">
    <source>
        <dbReference type="Proteomes" id="UP000062260"/>
    </source>
</evidence>
<keyword evidence="5" id="KW-1185">Reference proteome</keyword>
<dbReference type="HAMAP" id="MF_01539">
    <property type="entry name" value="TmcAL"/>
    <property type="match status" value="1"/>
</dbReference>
<dbReference type="GO" id="GO:0016879">
    <property type="term" value="F:ligase activity, forming carbon-nitrogen bonds"/>
    <property type="evidence" value="ECO:0007669"/>
    <property type="project" value="UniProtKB-UniRule"/>
</dbReference>
<comment type="subcellular location">
    <subcellularLocation>
        <location evidence="3">Cytoplasm</location>
    </subcellularLocation>
</comment>
<comment type="function">
    <text evidence="3">Catalyzes the formation of N(4)-acetylcytidine (ac(4)C) at the wobble position of elongator tRNA(Met), using acetate and ATP as substrates. First activates an acetate ion to form acetyladenylate (Ac-AMP) and then transfers the acetyl group to tRNA to form ac(4)C34.</text>
</comment>
<name>A0A109RH60_9LACT</name>
<dbReference type="GO" id="GO:0005737">
    <property type="term" value="C:cytoplasm"/>
    <property type="evidence" value="ECO:0007669"/>
    <property type="project" value="UniProtKB-SubCell"/>
</dbReference>
<dbReference type="GO" id="GO:0006400">
    <property type="term" value="P:tRNA modification"/>
    <property type="evidence" value="ECO:0007669"/>
    <property type="project" value="UniProtKB-UniRule"/>
</dbReference>
<keyword evidence="2 3" id="KW-0819">tRNA processing</keyword>
<dbReference type="STRING" id="128944.AWM75_06505"/>
<keyword evidence="3" id="KW-0963">Cytoplasm</keyword>
<dbReference type="EC" id="6.3.4.-" evidence="3"/>
<comment type="similarity">
    <text evidence="3">Belongs to the TmcAL family.</text>
</comment>
<evidence type="ECO:0000256" key="2">
    <source>
        <dbReference type="ARBA" id="ARBA00022694"/>
    </source>
</evidence>
<reference evidence="4 5" key="1">
    <citation type="journal article" date="2016" name="Genome Announc.">
        <title>Complete Genome Sequences of Aerococcus christensenii CCUG 28831T, Aerococcus sanguinicola CCUG 43001T, Aerococcus urinae CCUG 36881T, Aerococcus urinaeequi CCUG 28094T, Aerococcus urinaehominis CCUG 42038 BT, and Aerococcus viridans CCUG 4311T.</title>
        <authorList>
            <person name="Carkaci D."/>
            <person name="Dargis R."/>
            <person name="Nielsen X.C."/>
            <person name="Skovgaard O."/>
            <person name="Fuursted K."/>
            <person name="Christensen J.J."/>
        </authorList>
    </citation>
    <scope>NUCLEOTIDE SEQUENCE [LARGE SCALE GENOMIC DNA]</scope>
    <source>
        <strain evidence="4 5">CCUG42038B</strain>
    </source>
</reference>
<proteinExistence type="inferred from homology"/>
<reference evidence="5" key="2">
    <citation type="submission" date="2016-01" db="EMBL/GenBank/DDBJ databases">
        <title>Six Aerococcus type strain genome sequencing and assembly using PacBio and Illumina Hiseq.</title>
        <authorList>
            <person name="Carkaci D."/>
            <person name="Dargis R."/>
            <person name="Nielsen X.C."/>
            <person name="Skovgaard O."/>
            <person name="Fuursted K."/>
            <person name="Christensen J.J."/>
        </authorList>
    </citation>
    <scope>NUCLEOTIDE SEQUENCE [LARGE SCALE GENOMIC DNA]</scope>
    <source>
        <strain evidence="5">CCUG42038B</strain>
    </source>
</reference>
<organism evidence="4 5">
    <name type="scientific">Aerococcus urinaehominis</name>
    <dbReference type="NCBI Taxonomy" id="128944"/>
    <lineage>
        <taxon>Bacteria</taxon>
        <taxon>Bacillati</taxon>
        <taxon>Bacillota</taxon>
        <taxon>Bacilli</taxon>
        <taxon>Lactobacillales</taxon>
        <taxon>Aerococcaceae</taxon>
        <taxon>Aerococcus</taxon>
    </lineage>
</organism>
<dbReference type="Gene3D" id="3.40.50.620">
    <property type="entry name" value="HUPs"/>
    <property type="match status" value="1"/>
</dbReference>
<dbReference type="RefSeq" id="WP_067979820.1">
    <property type="nucleotide sequence ID" value="NZ_CP014163.1"/>
</dbReference>
<dbReference type="SUPFAM" id="SSF52374">
    <property type="entry name" value="Nucleotidylyl transferase"/>
    <property type="match status" value="1"/>
</dbReference>
<dbReference type="PANTHER" id="PTHR37825:SF1">
    <property type="entry name" value="TRNA(MET) CYTIDINE ACETATE LIGASE"/>
    <property type="match status" value="1"/>
</dbReference>
<dbReference type="InterPro" id="IPR014729">
    <property type="entry name" value="Rossmann-like_a/b/a_fold"/>
</dbReference>
<comment type="catalytic activity">
    <reaction evidence="3">
        <text>cytidine(34) in elongator tRNA(Met) + acetate + ATP = N(4)-acetylcytidine(34) in elongator tRNA(Met) + AMP + diphosphate</text>
        <dbReference type="Rhea" id="RHEA:58144"/>
        <dbReference type="Rhea" id="RHEA-COMP:10693"/>
        <dbReference type="Rhea" id="RHEA-COMP:10694"/>
        <dbReference type="ChEBI" id="CHEBI:30089"/>
        <dbReference type="ChEBI" id="CHEBI:30616"/>
        <dbReference type="ChEBI" id="CHEBI:33019"/>
        <dbReference type="ChEBI" id="CHEBI:74900"/>
        <dbReference type="ChEBI" id="CHEBI:82748"/>
        <dbReference type="ChEBI" id="CHEBI:456215"/>
    </reaction>
</comment>
<dbReference type="PANTHER" id="PTHR37825">
    <property type="entry name" value="TRNA(MET) CYTIDINE ACETATE LIGASE"/>
    <property type="match status" value="1"/>
</dbReference>
<dbReference type="GO" id="GO:0000049">
    <property type="term" value="F:tRNA binding"/>
    <property type="evidence" value="ECO:0007669"/>
    <property type="project" value="UniProtKB-KW"/>
</dbReference>